<dbReference type="CDD" id="cd00041">
    <property type="entry name" value="CUB"/>
    <property type="match status" value="1"/>
</dbReference>
<feature type="signal peptide" evidence="4">
    <location>
        <begin position="1"/>
        <end position="30"/>
    </location>
</feature>
<dbReference type="PROSITE" id="PS01180">
    <property type="entry name" value="CUB"/>
    <property type="match status" value="1"/>
</dbReference>
<dbReference type="Gene3D" id="2.60.120.290">
    <property type="entry name" value="Spermadhesin, CUB domain"/>
    <property type="match status" value="1"/>
</dbReference>
<keyword evidence="4" id="KW-0732">Signal</keyword>
<sequence length="300" mass="33397">GTALSPSGRLTPMLYQVLVVVWAGLVGVDAWPISPLGEYEKVSQQHIVVQCGDDLAPELEPNQYLTVTFSGGKQNNQDGDCVIKIRADVMDKDTQKFGLWVNGSVTVSDAASGDNCTTSYLAVSDKDDEEDKTGRTVKYCGKEEVSFHTSEDIVRIELLLKNPDVNTAHFSLDVKPHFLCGGVVDEEGNITSPDYPQPYGRDLLCFWRIVAPENTHIELDFSEFELSRKKRGKCLDKVTFDLQDPECGGAMKEPRKVFHSQSLLFVFQSVKNKDRAKGFVAFVSFKPNARKDSLMAKFFP</sequence>
<reference evidence="6" key="1">
    <citation type="submission" date="2013-06" db="EMBL/GenBank/DDBJ databases">
        <authorList>
            <person name="Groh K."/>
        </authorList>
    </citation>
    <scope>NUCLEOTIDE SEQUENCE</scope>
    <source>
        <tissue evidence="6">Antennules</tissue>
    </source>
</reference>
<evidence type="ECO:0000256" key="4">
    <source>
        <dbReference type="SAM" id="SignalP"/>
    </source>
</evidence>
<feature type="non-terminal residue" evidence="6">
    <location>
        <position position="1"/>
    </location>
</feature>
<accession>W6MH97</accession>
<comment type="caution">
    <text evidence="3">Lacks conserved residue(s) required for the propagation of feature annotation.</text>
</comment>
<organism evidence="6">
    <name type="scientific">Coenobita clypeatus</name>
    <dbReference type="NCBI Taxonomy" id="474045"/>
    <lineage>
        <taxon>Eukaryota</taxon>
        <taxon>Metazoa</taxon>
        <taxon>Ecdysozoa</taxon>
        <taxon>Arthropoda</taxon>
        <taxon>Crustacea</taxon>
        <taxon>Multicrustacea</taxon>
        <taxon>Malacostraca</taxon>
        <taxon>Eumalacostraca</taxon>
        <taxon>Eucarida</taxon>
        <taxon>Decapoda</taxon>
        <taxon>Pleocyemata</taxon>
        <taxon>Anomura</taxon>
        <taxon>Paguroidea</taxon>
        <taxon>Coenobitidae</taxon>
        <taxon>Coenobita</taxon>
    </lineage>
</organism>
<proteinExistence type="predicted"/>
<dbReference type="InterPro" id="IPR035914">
    <property type="entry name" value="Sperma_CUB_dom_sf"/>
</dbReference>
<gene>
    <name evidence="6" type="primary">cubilin-like-1</name>
</gene>
<dbReference type="Pfam" id="PF00431">
    <property type="entry name" value="CUB"/>
    <property type="match status" value="1"/>
</dbReference>
<dbReference type="PANTHER" id="PTHR24251">
    <property type="entry name" value="OVOCHYMASE-RELATED"/>
    <property type="match status" value="1"/>
</dbReference>
<evidence type="ECO:0000259" key="5">
    <source>
        <dbReference type="PROSITE" id="PS01180"/>
    </source>
</evidence>
<keyword evidence="2" id="KW-1015">Disulfide bond</keyword>
<feature type="chain" id="PRO_5004878859" evidence="4">
    <location>
        <begin position="31"/>
        <end position="300"/>
    </location>
</feature>
<protein>
    <submittedName>
        <fullName evidence="6">Cubilin-like-1 protein</fullName>
    </submittedName>
</protein>
<name>W6MH97_9EUCA</name>
<evidence type="ECO:0000256" key="2">
    <source>
        <dbReference type="ARBA" id="ARBA00023157"/>
    </source>
</evidence>
<dbReference type="InterPro" id="IPR000859">
    <property type="entry name" value="CUB_dom"/>
</dbReference>
<reference evidence="6" key="2">
    <citation type="submission" date="2014-02" db="EMBL/GenBank/DDBJ databases">
        <title>The hermit crab's nose antennal transcriptomics.</title>
        <authorList>
            <person name="Groh K.C."/>
            <person name="Vogel H."/>
            <person name="Stensmyr M.C."/>
            <person name="Grosse-Wilde E."/>
            <person name="Hansson B.S."/>
        </authorList>
    </citation>
    <scope>NUCLEOTIDE SEQUENCE</scope>
    <source>
        <tissue evidence="6">Antennules</tissue>
    </source>
</reference>
<evidence type="ECO:0000313" key="6">
    <source>
        <dbReference type="EMBL" id="CDK12608.1"/>
    </source>
</evidence>
<dbReference type="SUPFAM" id="SSF49854">
    <property type="entry name" value="Spermadhesin, CUB domain"/>
    <property type="match status" value="1"/>
</dbReference>
<keyword evidence="1" id="KW-0677">Repeat</keyword>
<evidence type="ECO:0000256" key="1">
    <source>
        <dbReference type="ARBA" id="ARBA00022737"/>
    </source>
</evidence>
<feature type="domain" description="CUB" evidence="5">
    <location>
        <begin position="179"/>
        <end position="286"/>
    </location>
</feature>
<evidence type="ECO:0000256" key="3">
    <source>
        <dbReference type="PROSITE-ProRule" id="PRU00059"/>
    </source>
</evidence>
<dbReference type="EMBL" id="HABY01000079">
    <property type="protein sequence ID" value="CDK12608.1"/>
    <property type="molecule type" value="Transcribed_RNA"/>
</dbReference>
<dbReference type="SMART" id="SM00042">
    <property type="entry name" value="CUB"/>
    <property type="match status" value="1"/>
</dbReference>
<dbReference type="AlphaFoldDB" id="W6MH97"/>